<name>A0A067D147_SAPPC</name>
<dbReference type="OMA" id="IQMTIAY"/>
<evidence type="ECO:0000256" key="1">
    <source>
        <dbReference type="ARBA" id="ARBA00004141"/>
    </source>
</evidence>
<accession>A0A067D147</accession>
<dbReference type="Proteomes" id="UP000030745">
    <property type="component" value="Unassembled WGS sequence"/>
</dbReference>
<dbReference type="KEGG" id="spar:SPRG_02450"/>
<reference evidence="8 9" key="1">
    <citation type="journal article" date="2013" name="PLoS Genet.">
        <title>Distinctive expansion of potential virulence genes in the genome of the oomycete fish pathogen Saprolegnia parasitica.</title>
        <authorList>
            <person name="Jiang R.H."/>
            <person name="de Bruijn I."/>
            <person name="Haas B.J."/>
            <person name="Belmonte R."/>
            <person name="Lobach L."/>
            <person name="Christie J."/>
            <person name="van den Ackerveken G."/>
            <person name="Bottin A."/>
            <person name="Bulone V."/>
            <person name="Diaz-Moreno S.M."/>
            <person name="Dumas B."/>
            <person name="Fan L."/>
            <person name="Gaulin E."/>
            <person name="Govers F."/>
            <person name="Grenville-Briggs L.J."/>
            <person name="Horner N.R."/>
            <person name="Levin J.Z."/>
            <person name="Mammella M."/>
            <person name="Meijer H.J."/>
            <person name="Morris P."/>
            <person name="Nusbaum C."/>
            <person name="Oome S."/>
            <person name="Phillips A.J."/>
            <person name="van Rooyen D."/>
            <person name="Rzeszutek E."/>
            <person name="Saraiva M."/>
            <person name="Secombes C.J."/>
            <person name="Seidl M.F."/>
            <person name="Snel B."/>
            <person name="Stassen J.H."/>
            <person name="Sykes S."/>
            <person name="Tripathy S."/>
            <person name="van den Berg H."/>
            <person name="Vega-Arreguin J.C."/>
            <person name="Wawra S."/>
            <person name="Young S.K."/>
            <person name="Zeng Q."/>
            <person name="Dieguez-Uribeondo J."/>
            <person name="Russ C."/>
            <person name="Tyler B.M."/>
            <person name="van West P."/>
        </authorList>
    </citation>
    <scope>NUCLEOTIDE SEQUENCE [LARGE SCALE GENOMIC DNA]</scope>
    <source>
        <strain evidence="8 9">CBS 223.65</strain>
    </source>
</reference>
<dbReference type="AlphaFoldDB" id="A0A067D147"/>
<comment type="subcellular location">
    <subcellularLocation>
        <location evidence="1 5">Membrane</location>
        <topology evidence="1 5">Multi-pass membrane protein</topology>
    </subcellularLocation>
</comment>
<dbReference type="InterPro" id="IPR036163">
    <property type="entry name" value="HMA_dom_sf"/>
</dbReference>
<dbReference type="PANTHER" id="PTHR12483">
    <property type="entry name" value="SOLUTE CARRIER FAMILY 31 COPPER TRANSPORTERS"/>
    <property type="match status" value="1"/>
</dbReference>
<sequence length="421" mass="45173">MQQARAVVAIVLALVALAVGHMHDMGDMHGMDHMPMGNGKHCPICNMNAEDAWYVEMKHGQRLFTCSMTTGDNFAAGIHAFSHPALLGAAMSDYVATDATQCVAGCADCNSNTTLLDPVSGAAITSDNARFLCLARGQKLYFASETTKSAFAAALPSQPYFGVQNVMCGGRPCPDAFQLPADVVPAAPFCTGASVMLSGFQSTVHGTCVKLFFQSWVLDTPFKYALAFTGIFFLPLANEYLVHTREAVRMAFLKARSSRYSSLGKRSRKLVLTLLYMVQMTLAYFAMLVVMIYDTGLFLALILGFGVGFALFKSDKTLSGKSSGMVPAAWRFDDTDSLTVLSIGGMMCMQNCGNTVQNALENVPGVHRVFIGFTEKCAYVSGTATTKALCSAIEDCGFEVHVVRPPKAETPSGYGAAFHLA</sequence>
<dbReference type="InterPro" id="IPR007274">
    <property type="entry name" value="Cop_transporter"/>
</dbReference>
<proteinExistence type="inferred from homology"/>
<dbReference type="Pfam" id="PF04145">
    <property type="entry name" value="Ctr"/>
    <property type="match status" value="1"/>
</dbReference>
<evidence type="ECO:0000256" key="3">
    <source>
        <dbReference type="ARBA" id="ARBA00022989"/>
    </source>
</evidence>
<keyword evidence="5" id="KW-0186">Copper</keyword>
<feature type="transmembrane region" description="Helical" evidence="5">
    <location>
        <begin position="270"/>
        <end position="290"/>
    </location>
</feature>
<evidence type="ECO:0000313" key="8">
    <source>
        <dbReference type="EMBL" id="KDO32752.1"/>
    </source>
</evidence>
<organism evidence="8 9">
    <name type="scientific">Saprolegnia parasitica (strain CBS 223.65)</name>
    <dbReference type="NCBI Taxonomy" id="695850"/>
    <lineage>
        <taxon>Eukaryota</taxon>
        <taxon>Sar</taxon>
        <taxon>Stramenopiles</taxon>
        <taxon>Oomycota</taxon>
        <taxon>Saprolegniomycetes</taxon>
        <taxon>Saprolegniales</taxon>
        <taxon>Saprolegniaceae</taxon>
        <taxon>Saprolegnia</taxon>
    </lineage>
</organism>
<feature type="transmembrane region" description="Helical" evidence="5">
    <location>
        <begin position="224"/>
        <end position="242"/>
    </location>
</feature>
<keyword evidence="3 5" id="KW-1133">Transmembrane helix</keyword>
<keyword evidence="5" id="KW-0813">Transport</keyword>
<dbReference type="VEuPathDB" id="FungiDB:SPRG_02450"/>
<comment type="similarity">
    <text evidence="5">Belongs to the copper transporter (Ctr) (TC 1.A.56) family. SLC31A subfamily.</text>
</comment>
<dbReference type="GO" id="GO:0005886">
    <property type="term" value="C:plasma membrane"/>
    <property type="evidence" value="ECO:0007669"/>
    <property type="project" value="TreeGrafter"/>
</dbReference>
<dbReference type="GeneID" id="24125005"/>
<evidence type="ECO:0000313" key="9">
    <source>
        <dbReference type="Proteomes" id="UP000030745"/>
    </source>
</evidence>
<keyword evidence="5" id="KW-0406">Ion transport</keyword>
<keyword evidence="9" id="KW-1185">Reference proteome</keyword>
<dbReference type="GO" id="GO:0046872">
    <property type="term" value="F:metal ion binding"/>
    <property type="evidence" value="ECO:0007669"/>
    <property type="project" value="InterPro"/>
</dbReference>
<feature type="domain" description="HMA" evidence="7">
    <location>
        <begin position="337"/>
        <end position="401"/>
    </location>
</feature>
<keyword evidence="5" id="KW-0187">Copper transport</keyword>
<dbReference type="SUPFAM" id="SSF55008">
    <property type="entry name" value="HMA, heavy metal-associated domain"/>
    <property type="match status" value="1"/>
</dbReference>
<evidence type="ECO:0000256" key="2">
    <source>
        <dbReference type="ARBA" id="ARBA00022692"/>
    </source>
</evidence>
<keyword evidence="2 5" id="KW-0812">Transmembrane</keyword>
<evidence type="ECO:0000259" key="7">
    <source>
        <dbReference type="PROSITE" id="PS50846"/>
    </source>
</evidence>
<dbReference type="Gene3D" id="3.30.70.100">
    <property type="match status" value="1"/>
</dbReference>
<dbReference type="RefSeq" id="XP_012196416.1">
    <property type="nucleotide sequence ID" value="XM_012341026.1"/>
</dbReference>
<dbReference type="PANTHER" id="PTHR12483:SF27">
    <property type="entry name" value="COPPER TRANSPORT PROTEIN CTR1"/>
    <property type="match status" value="1"/>
</dbReference>
<feature type="signal peptide" evidence="6">
    <location>
        <begin position="1"/>
        <end position="20"/>
    </location>
</feature>
<dbReference type="PROSITE" id="PS50846">
    <property type="entry name" value="HMA_2"/>
    <property type="match status" value="1"/>
</dbReference>
<dbReference type="OrthoDB" id="161814at2759"/>
<evidence type="ECO:0000256" key="5">
    <source>
        <dbReference type="RuleBase" id="RU367022"/>
    </source>
</evidence>
<evidence type="ECO:0000256" key="4">
    <source>
        <dbReference type="ARBA" id="ARBA00023136"/>
    </source>
</evidence>
<dbReference type="GO" id="GO:0005375">
    <property type="term" value="F:copper ion transmembrane transporter activity"/>
    <property type="evidence" value="ECO:0007669"/>
    <property type="project" value="UniProtKB-UniRule"/>
</dbReference>
<feature type="chain" id="PRO_5001635190" description="Copper transport protein" evidence="6">
    <location>
        <begin position="21"/>
        <end position="421"/>
    </location>
</feature>
<dbReference type="InterPro" id="IPR006121">
    <property type="entry name" value="HMA_dom"/>
</dbReference>
<keyword evidence="4 5" id="KW-0472">Membrane</keyword>
<protein>
    <recommendedName>
        <fullName evidence="5">Copper transport protein</fullName>
    </recommendedName>
</protein>
<gene>
    <name evidence="8" type="ORF">SPRG_02450</name>
</gene>
<evidence type="ECO:0000256" key="6">
    <source>
        <dbReference type="SAM" id="SignalP"/>
    </source>
</evidence>
<feature type="transmembrane region" description="Helical" evidence="5">
    <location>
        <begin position="296"/>
        <end position="312"/>
    </location>
</feature>
<keyword evidence="6" id="KW-0732">Signal</keyword>
<dbReference type="CDD" id="cd00371">
    <property type="entry name" value="HMA"/>
    <property type="match status" value="1"/>
</dbReference>
<dbReference type="EMBL" id="KK583194">
    <property type="protein sequence ID" value="KDO32752.1"/>
    <property type="molecule type" value="Genomic_DNA"/>
</dbReference>